<dbReference type="InterPro" id="IPR054252">
    <property type="entry name" value="Pam3_gp18"/>
</dbReference>
<evidence type="ECO:0000313" key="2">
    <source>
        <dbReference type="EMBL" id="PVX61231.1"/>
    </source>
</evidence>
<gene>
    <name evidence="2" type="ORF">C7402_14222</name>
</gene>
<comment type="caution">
    <text evidence="2">The sequence shown here is derived from an EMBL/GenBank/DDBJ whole genome shotgun (WGS) entry which is preliminary data.</text>
</comment>
<dbReference type="Proteomes" id="UP000245712">
    <property type="component" value="Unassembled WGS sequence"/>
</dbReference>
<protein>
    <recommendedName>
        <fullName evidence="1">Cyanophage baseplate Pam3 plug gp18 domain-containing protein</fullName>
    </recommendedName>
</protein>
<organism evidence="2 3">
    <name type="scientific">Paraburkholderia unamae</name>
    <dbReference type="NCBI Taxonomy" id="219649"/>
    <lineage>
        <taxon>Bacteria</taxon>
        <taxon>Pseudomonadati</taxon>
        <taxon>Pseudomonadota</taxon>
        <taxon>Betaproteobacteria</taxon>
        <taxon>Burkholderiales</taxon>
        <taxon>Burkholderiaceae</taxon>
        <taxon>Paraburkholderia</taxon>
    </lineage>
</organism>
<sequence length="109" mass="12063">MQIIPIQDVYSQSLTVQIGGQNTQINLYQKLDSNLYCDVYVNNSPIITGVICRNMNLIVRDAYLGFIGDLMFVDQQGTFTPPSTGIDPSSPGLGTRFLFCYLTTTDLAD</sequence>
<proteinExistence type="predicted"/>
<evidence type="ECO:0000259" key="1">
    <source>
        <dbReference type="Pfam" id="PF22479"/>
    </source>
</evidence>
<feature type="domain" description="Cyanophage baseplate Pam3 plug gp18" evidence="1">
    <location>
        <begin position="1"/>
        <end position="103"/>
    </location>
</feature>
<name>A0ABX5K6R8_9BURK</name>
<dbReference type="Pfam" id="PF22479">
    <property type="entry name" value="Pam3_gp18"/>
    <property type="match status" value="1"/>
</dbReference>
<keyword evidence="3" id="KW-1185">Reference proteome</keyword>
<accession>A0ABX5K6R8</accession>
<dbReference type="EMBL" id="QEOB01000042">
    <property type="protein sequence ID" value="PVX61231.1"/>
    <property type="molecule type" value="Genomic_DNA"/>
</dbReference>
<reference evidence="2 3" key="1">
    <citation type="submission" date="2018-05" db="EMBL/GenBank/DDBJ databases">
        <title>Genomic Encyclopedia of Type Strains, Phase IV (KMG-V): Genome sequencing to study the core and pangenomes of soil and plant-associated prokaryotes.</title>
        <authorList>
            <person name="Whitman W."/>
        </authorList>
    </citation>
    <scope>NUCLEOTIDE SEQUENCE [LARGE SCALE GENOMIC DNA]</scope>
    <source>
        <strain evidence="2 3">SCZa-39</strain>
    </source>
</reference>
<evidence type="ECO:0000313" key="3">
    <source>
        <dbReference type="Proteomes" id="UP000245712"/>
    </source>
</evidence>
<dbReference type="RefSeq" id="WP_116614962.1">
    <property type="nucleotide sequence ID" value="NZ_QEOB01000042.1"/>
</dbReference>